<evidence type="ECO:0000313" key="3">
    <source>
        <dbReference type="EMBL" id="KAL0011171.1"/>
    </source>
</evidence>
<dbReference type="InterPro" id="IPR019557">
    <property type="entry name" value="AminoTfrase-like_pln_mobile"/>
</dbReference>
<name>A0AAW2DL78_9ROSI</name>
<protein>
    <recommendedName>
        <fullName evidence="2">Aminotransferase-like plant mobile domain-containing protein</fullName>
    </recommendedName>
</protein>
<dbReference type="GO" id="GO:0010073">
    <property type="term" value="P:meristem maintenance"/>
    <property type="evidence" value="ECO:0007669"/>
    <property type="project" value="InterPro"/>
</dbReference>
<dbReference type="InterPro" id="IPR044824">
    <property type="entry name" value="MAIN-like"/>
</dbReference>
<dbReference type="PANTHER" id="PTHR46033:SF8">
    <property type="entry name" value="PROTEIN MAINTENANCE OF MERISTEMS-LIKE"/>
    <property type="match status" value="1"/>
</dbReference>
<accession>A0AAW2DL78</accession>
<evidence type="ECO:0000256" key="1">
    <source>
        <dbReference type="SAM" id="MobiDB-lite"/>
    </source>
</evidence>
<sequence length="301" mass="33181">MPLQFLNPISDAKRNSWGSGALAWLYRHLCKASEIKAKQIGGALMLVQLWAYSRFPLICPVTRQPQPPVEASPFARRWKGPKSTAEHATHVLAAYLEKHHPECVFRQFGMKQAPPELVDTSIDLHRISLQGEHVAKAPTLDGDTTYLVAYMELYRRMTRWYITRESVYWDMLVESNVVSLLQCEPGSELYNQLLRMLDLVGELSQVQLENACAASEASTQATGPGGRGGGSGGRGGTGGRRGGRGPAPVSLCSLKDEHESGLKQELKDKDKAHDLNLQVKSEVGRCLALGGTKEEMILTEI</sequence>
<comment type="caution">
    <text evidence="3">The sequence shown here is derived from an EMBL/GenBank/DDBJ whole genome shotgun (WGS) entry which is preliminary data.</text>
</comment>
<evidence type="ECO:0000259" key="2">
    <source>
        <dbReference type="Pfam" id="PF10536"/>
    </source>
</evidence>
<reference evidence="3 4" key="1">
    <citation type="submission" date="2024-01" db="EMBL/GenBank/DDBJ databases">
        <title>A telomere-to-telomere, gap-free genome of sweet tea (Lithocarpus litseifolius).</title>
        <authorList>
            <person name="Zhou J."/>
        </authorList>
    </citation>
    <scope>NUCLEOTIDE SEQUENCE [LARGE SCALE GENOMIC DNA]</scope>
    <source>
        <strain evidence="3">Zhou-2022a</strain>
        <tissue evidence="3">Leaf</tissue>
    </source>
</reference>
<gene>
    <name evidence="3" type="ORF">SO802_006279</name>
</gene>
<evidence type="ECO:0000313" key="4">
    <source>
        <dbReference type="Proteomes" id="UP001459277"/>
    </source>
</evidence>
<proteinExistence type="predicted"/>
<feature type="domain" description="Aminotransferase-like plant mobile" evidence="2">
    <location>
        <begin position="4"/>
        <end position="83"/>
    </location>
</feature>
<feature type="region of interest" description="Disordered" evidence="1">
    <location>
        <begin position="216"/>
        <end position="252"/>
    </location>
</feature>
<dbReference type="Proteomes" id="UP001459277">
    <property type="component" value="Unassembled WGS sequence"/>
</dbReference>
<dbReference type="PANTHER" id="PTHR46033">
    <property type="entry name" value="PROTEIN MAIN-LIKE 2"/>
    <property type="match status" value="1"/>
</dbReference>
<organism evidence="3 4">
    <name type="scientific">Lithocarpus litseifolius</name>
    <dbReference type="NCBI Taxonomy" id="425828"/>
    <lineage>
        <taxon>Eukaryota</taxon>
        <taxon>Viridiplantae</taxon>
        <taxon>Streptophyta</taxon>
        <taxon>Embryophyta</taxon>
        <taxon>Tracheophyta</taxon>
        <taxon>Spermatophyta</taxon>
        <taxon>Magnoliopsida</taxon>
        <taxon>eudicotyledons</taxon>
        <taxon>Gunneridae</taxon>
        <taxon>Pentapetalae</taxon>
        <taxon>rosids</taxon>
        <taxon>fabids</taxon>
        <taxon>Fagales</taxon>
        <taxon>Fagaceae</taxon>
        <taxon>Lithocarpus</taxon>
    </lineage>
</organism>
<dbReference type="Pfam" id="PF10536">
    <property type="entry name" value="PMD"/>
    <property type="match status" value="1"/>
</dbReference>
<feature type="compositionally biased region" description="Gly residues" evidence="1">
    <location>
        <begin position="223"/>
        <end position="240"/>
    </location>
</feature>
<dbReference type="EMBL" id="JAZDWU010000002">
    <property type="protein sequence ID" value="KAL0011171.1"/>
    <property type="molecule type" value="Genomic_DNA"/>
</dbReference>
<keyword evidence="4" id="KW-1185">Reference proteome</keyword>
<dbReference type="AlphaFoldDB" id="A0AAW2DL78"/>